<dbReference type="PRINTS" id="PR00727">
    <property type="entry name" value="LEADERPTASE"/>
</dbReference>
<dbReference type="PANTHER" id="PTHR43390:SF10">
    <property type="entry name" value="PEPTIDASE S26 DOMAIN-CONTAINING PROTEIN"/>
    <property type="match status" value="1"/>
</dbReference>
<keyword evidence="7" id="KW-0934">Plastid</keyword>
<dbReference type="MEROPS" id="S26.008"/>
<comment type="subcellular location">
    <subcellularLocation>
        <location evidence="3">Membrane</location>
    </subcellularLocation>
    <subcellularLocation>
        <location evidence="2">Plastid</location>
        <location evidence="2">Chloroplast</location>
    </subcellularLocation>
</comment>
<reference evidence="14" key="1">
    <citation type="submission" date="2012-05" db="EMBL/GenBank/DDBJ databases">
        <authorList>
            <person name="Krishnakumar V."/>
            <person name="Cheung F."/>
            <person name="Xiao Y."/>
            <person name="Chan A."/>
            <person name="Moskal W.A."/>
            <person name="Town C.D."/>
        </authorList>
    </citation>
    <scope>NUCLEOTIDE SEQUENCE</scope>
</reference>
<evidence type="ECO:0000256" key="11">
    <source>
        <dbReference type="ARBA" id="ARBA00023136"/>
    </source>
</evidence>
<dbReference type="EC" id="3.4.21.89" evidence="5"/>
<dbReference type="GO" id="GO:0004252">
    <property type="term" value="F:serine-type endopeptidase activity"/>
    <property type="evidence" value="ECO:0007669"/>
    <property type="project" value="InterPro"/>
</dbReference>
<keyword evidence="8" id="KW-0645">Protease</keyword>
<dbReference type="CDD" id="cd06530">
    <property type="entry name" value="S26_SPase_I"/>
    <property type="match status" value="1"/>
</dbReference>
<evidence type="ECO:0000259" key="13">
    <source>
        <dbReference type="Pfam" id="PF10502"/>
    </source>
</evidence>
<dbReference type="PROSITE" id="PS00501">
    <property type="entry name" value="SPASE_I_1"/>
    <property type="match status" value="1"/>
</dbReference>
<dbReference type="SUPFAM" id="SSF51306">
    <property type="entry name" value="LexA/Signal peptidase"/>
    <property type="match status" value="1"/>
</dbReference>
<dbReference type="InterPro" id="IPR036286">
    <property type="entry name" value="LexA/Signal_pep-like_sf"/>
</dbReference>
<dbReference type="AlphaFoldDB" id="I3S6N9"/>
<accession>I3S6N9</accession>
<comment type="catalytic activity">
    <reaction evidence="1">
        <text>Cleavage of hydrophobic, N-terminal signal or leader sequences from secreted and periplasmic proteins.</text>
        <dbReference type="EC" id="3.4.21.89"/>
    </reaction>
</comment>
<feature type="active site" evidence="12">
    <location>
        <position position="109"/>
    </location>
</feature>
<keyword evidence="9" id="KW-0378">Hydrolase</keyword>
<dbReference type="GO" id="GO:0010027">
    <property type="term" value="P:thylakoid membrane organization"/>
    <property type="evidence" value="ECO:0007669"/>
    <property type="project" value="TreeGrafter"/>
</dbReference>
<evidence type="ECO:0000256" key="4">
    <source>
        <dbReference type="ARBA" id="ARBA00009370"/>
    </source>
</evidence>
<dbReference type="PROSITE" id="PS00761">
    <property type="entry name" value="SPASE_I_3"/>
    <property type="match status" value="1"/>
</dbReference>
<keyword evidence="6" id="KW-0150">Chloroplast</keyword>
<dbReference type="InterPro" id="IPR019758">
    <property type="entry name" value="Pept_S26A_signal_pept_1_CS"/>
</dbReference>
<dbReference type="InterPro" id="IPR019533">
    <property type="entry name" value="Peptidase_S26"/>
</dbReference>
<feature type="domain" description="Peptidase S26" evidence="13">
    <location>
        <begin position="39"/>
        <end position="188"/>
    </location>
</feature>
<evidence type="ECO:0000256" key="2">
    <source>
        <dbReference type="ARBA" id="ARBA00004229"/>
    </source>
</evidence>
<keyword evidence="10" id="KW-0809">Transit peptide</keyword>
<evidence type="ECO:0000256" key="9">
    <source>
        <dbReference type="ARBA" id="ARBA00022801"/>
    </source>
</evidence>
<dbReference type="GO" id="GO:0009003">
    <property type="term" value="F:signal peptidase activity"/>
    <property type="evidence" value="ECO:0007669"/>
    <property type="project" value="UniProtKB-EC"/>
</dbReference>
<keyword evidence="11" id="KW-0472">Membrane</keyword>
<evidence type="ECO:0000256" key="5">
    <source>
        <dbReference type="ARBA" id="ARBA00013208"/>
    </source>
</evidence>
<name>I3S6N9_LOTJA</name>
<dbReference type="Pfam" id="PF10502">
    <property type="entry name" value="Peptidase_S26"/>
    <property type="match status" value="1"/>
</dbReference>
<dbReference type="EMBL" id="BT136136">
    <property type="protein sequence ID" value="AFK35931.1"/>
    <property type="molecule type" value="mRNA"/>
</dbReference>
<dbReference type="InterPro" id="IPR000223">
    <property type="entry name" value="Pept_S26A_signal_pept_1"/>
</dbReference>
<dbReference type="Gene3D" id="2.10.109.10">
    <property type="entry name" value="Umud Fragment, subunit A"/>
    <property type="match status" value="1"/>
</dbReference>
<dbReference type="GO" id="GO:0009535">
    <property type="term" value="C:chloroplast thylakoid membrane"/>
    <property type="evidence" value="ECO:0007669"/>
    <property type="project" value="TreeGrafter"/>
</dbReference>
<dbReference type="InterPro" id="IPR019756">
    <property type="entry name" value="Pept_S26A_signal_pept_1_Ser-AS"/>
</dbReference>
<evidence type="ECO:0000256" key="12">
    <source>
        <dbReference type="PIRSR" id="PIRSR600223-1"/>
    </source>
</evidence>
<dbReference type="FunFam" id="2.10.109.10:FF:000012">
    <property type="entry name" value="Peptidase/ serine-type peptidase"/>
    <property type="match status" value="1"/>
</dbReference>
<organism evidence="14">
    <name type="scientific">Lotus japonicus</name>
    <name type="common">Lotus corniculatus var. japonicus</name>
    <dbReference type="NCBI Taxonomy" id="34305"/>
    <lineage>
        <taxon>Eukaryota</taxon>
        <taxon>Viridiplantae</taxon>
        <taxon>Streptophyta</taxon>
        <taxon>Embryophyta</taxon>
        <taxon>Tracheophyta</taxon>
        <taxon>Spermatophyta</taxon>
        <taxon>Magnoliopsida</taxon>
        <taxon>eudicotyledons</taxon>
        <taxon>Gunneridae</taxon>
        <taxon>Pentapetalae</taxon>
        <taxon>rosids</taxon>
        <taxon>fabids</taxon>
        <taxon>Fabales</taxon>
        <taxon>Fabaceae</taxon>
        <taxon>Papilionoideae</taxon>
        <taxon>50 kb inversion clade</taxon>
        <taxon>NPAAA clade</taxon>
        <taxon>Hologalegina</taxon>
        <taxon>robinioid clade</taxon>
        <taxon>Loteae</taxon>
        <taxon>Lotus</taxon>
    </lineage>
</organism>
<protein>
    <recommendedName>
        <fullName evidence="5">signal peptidase I</fullName>
        <ecNumber evidence="5">3.4.21.89</ecNumber>
    </recommendedName>
</protein>
<comment type="similarity">
    <text evidence="4">Belongs to the peptidase S26 family.</text>
</comment>
<evidence type="ECO:0000256" key="1">
    <source>
        <dbReference type="ARBA" id="ARBA00000677"/>
    </source>
</evidence>
<evidence type="ECO:0000256" key="7">
    <source>
        <dbReference type="ARBA" id="ARBA00022640"/>
    </source>
</evidence>
<dbReference type="PANTHER" id="PTHR43390">
    <property type="entry name" value="SIGNAL PEPTIDASE I"/>
    <property type="match status" value="1"/>
</dbReference>
<evidence type="ECO:0000256" key="10">
    <source>
        <dbReference type="ARBA" id="ARBA00022946"/>
    </source>
</evidence>
<evidence type="ECO:0000313" key="14">
    <source>
        <dbReference type="EMBL" id="AFK35931.1"/>
    </source>
</evidence>
<sequence>MSFLRPSALYHFLITYSSLRWMPCQSSGFLRWSGLDGFLRLLVVGLLWSTFSELRSIPSSSMFPTLRVADRIIVEKASYYFRSPTIHEIVTFRDPTQLSGDNPDVVFIKRVVAKEGDTVEVHHGRLYINGVAQEEDFIAEQPAYTVKSTYVPKGHVYVLGDNRNNSYDSHVWGPLPVKNIIGRYVMCFHRPTN</sequence>
<dbReference type="GO" id="GO:0006465">
    <property type="term" value="P:signal peptide processing"/>
    <property type="evidence" value="ECO:0007669"/>
    <property type="project" value="InterPro"/>
</dbReference>
<feature type="active site" evidence="12">
    <location>
        <position position="61"/>
    </location>
</feature>
<evidence type="ECO:0000256" key="3">
    <source>
        <dbReference type="ARBA" id="ARBA00004370"/>
    </source>
</evidence>
<dbReference type="NCBIfam" id="TIGR02227">
    <property type="entry name" value="sigpep_I_bact"/>
    <property type="match status" value="1"/>
</dbReference>
<evidence type="ECO:0000256" key="8">
    <source>
        <dbReference type="ARBA" id="ARBA00022670"/>
    </source>
</evidence>
<proteinExistence type="evidence at transcript level"/>
<evidence type="ECO:0000256" key="6">
    <source>
        <dbReference type="ARBA" id="ARBA00022528"/>
    </source>
</evidence>